<gene>
    <name evidence="2" type="ORF">KI387_007589</name>
</gene>
<dbReference type="AlphaFoldDB" id="A0AA38LKT5"/>
<feature type="non-terminal residue" evidence="2">
    <location>
        <position position="57"/>
    </location>
</feature>
<protein>
    <submittedName>
        <fullName evidence="2">Uncharacterized protein</fullName>
    </submittedName>
</protein>
<feature type="region of interest" description="Disordered" evidence="1">
    <location>
        <begin position="1"/>
        <end position="33"/>
    </location>
</feature>
<organism evidence="2 3">
    <name type="scientific">Taxus chinensis</name>
    <name type="common">Chinese yew</name>
    <name type="synonym">Taxus wallichiana var. chinensis</name>
    <dbReference type="NCBI Taxonomy" id="29808"/>
    <lineage>
        <taxon>Eukaryota</taxon>
        <taxon>Viridiplantae</taxon>
        <taxon>Streptophyta</taxon>
        <taxon>Embryophyta</taxon>
        <taxon>Tracheophyta</taxon>
        <taxon>Spermatophyta</taxon>
        <taxon>Pinopsida</taxon>
        <taxon>Pinidae</taxon>
        <taxon>Conifers II</taxon>
        <taxon>Cupressales</taxon>
        <taxon>Taxaceae</taxon>
        <taxon>Taxus</taxon>
    </lineage>
</organism>
<dbReference type="Proteomes" id="UP000824469">
    <property type="component" value="Unassembled WGS sequence"/>
</dbReference>
<sequence>GKSSWNERGIGSASRGMRITPAPPPHWHLDPSKKRVIGYDSSLSERVVMSSSGKLKL</sequence>
<dbReference type="EMBL" id="JAHRHJ020000002">
    <property type="protein sequence ID" value="KAH9327411.1"/>
    <property type="molecule type" value="Genomic_DNA"/>
</dbReference>
<feature type="non-terminal residue" evidence="2">
    <location>
        <position position="1"/>
    </location>
</feature>
<accession>A0AA38LKT5</accession>
<comment type="caution">
    <text evidence="2">The sequence shown here is derived from an EMBL/GenBank/DDBJ whole genome shotgun (WGS) entry which is preliminary data.</text>
</comment>
<evidence type="ECO:0000313" key="3">
    <source>
        <dbReference type="Proteomes" id="UP000824469"/>
    </source>
</evidence>
<name>A0AA38LKT5_TAXCH</name>
<keyword evidence="3" id="KW-1185">Reference proteome</keyword>
<reference evidence="2 3" key="1">
    <citation type="journal article" date="2021" name="Nat. Plants">
        <title>The Taxus genome provides insights into paclitaxel biosynthesis.</title>
        <authorList>
            <person name="Xiong X."/>
            <person name="Gou J."/>
            <person name="Liao Q."/>
            <person name="Li Y."/>
            <person name="Zhou Q."/>
            <person name="Bi G."/>
            <person name="Li C."/>
            <person name="Du R."/>
            <person name="Wang X."/>
            <person name="Sun T."/>
            <person name="Guo L."/>
            <person name="Liang H."/>
            <person name="Lu P."/>
            <person name="Wu Y."/>
            <person name="Zhang Z."/>
            <person name="Ro D.K."/>
            <person name="Shang Y."/>
            <person name="Huang S."/>
            <person name="Yan J."/>
        </authorList>
    </citation>
    <scope>NUCLEOTIDE SEQUENCE [LARGE SCALE GENOMIC DNA]</scope>
    <source>
        <strain evidence="2">Ta-2019</strain>
    </source>
</reference>
<proteinExistence type="predicted"/>
<evidence type="ECO:0000313" key="2">
    <source>
        <dbReference type="EMBL" id="KAH9327411.1"/>
    </source>
</evidence>
<evidence type="ECO:0000256" key="1">
    <source>
        <dbReference type="SAM" id="MobiDB-lite"/>
    </source>
</evidence>